<dbReference type="GO" id="GO:0043504">
    <property type="term" value="P:mitochondrial DNA repair"/>
    <property type="evidence" value="ECO:0007669"/>
    <property type="project" value="EnsemblFungi"/>
</dbReference>
<feature type="domain" description="DNA mismatch repair proteins mutS family" evidence="7">
    <location>
        <begin position="840"/>
        <end position="856"/>
    </location>
</feature>
<dbReference type="AlphaFoldDB" id="G8JXA9"/>
<keyword evidence="2" id="KW-0547">Nucleotide-binding</keyword>
<dbReference type="FunCoup" id="G8JXA9">
    <property type="interactions" value="35"/>
</dbReference>
<dbReference type="SUPFAM" id="SSF55271">
    <property type="entry name" value="DNA repair protein MutS, domain I"/>
    <property type="match status" value="1"/>
</dbReference>
<evidence type="ECO:0000256" key="2">
    <source>
        <dbReference type="ARBA" id="ARBA00022741"/>
    </source>
</evidence>
<dbReference type="InterPro" id="IPR000432">
    <property type="entry name" value="DNA_mismatch_repair_MutS_C"/>
</dbReference>
<reference evidence="9" key="1">
    <citation type="journal article" date="2012" name="G3 (Bethesda)">
        <title>Pichia sorbitophila, an interspecies yeast hybrid reveals early steps of genome resolution following polyploidization.</title>
        <authorList>
            <person name="Leh Louis V."/>
            <person name="Despons L."/>
            <person name="Friedrich A."/>
            <person name="Martin T."/>
            <person name="Durrens P."/>
            <person name="Casaregola S."/>
            <person name="Neuveglise C."/>
            <person name="Fairhead C."/>
            <person name="Marck C."/>
            <person name="Cruz J.A."/>
            <person name="Straub M.L."/>
            <person name="Kugler V."/>
            <person name="Sacerdot C."/>
            <person name="Uzunov Z."/>
            <person name="Thierry A."/>
            <person name="Weiss S."/>
            <person name="Bleykasten C."/>
            <person name="De Montigny J."/>
            <person name="Jacques N."/>
            <person name="Jung P."/>
            <person name="Lemaire M."/>
            <person name="Mallet S."/>
            <person name="Morel G."/>
            <person name="Richard G.F."/>
            <person name="Sarkar A."/>
            <person name="Savel G."/>
            <person name="Schacherer J."/>
            <person name="Seret M.L."/>
            <person name="Talla E."/>
            <person name="Samson G."/>
            <person name="Jubin C."/>
            <person name="Poulain J."/>
            <person name="Vacherie B."/>
            <person name="Barbe V."/>
            <person name="Pelletier E."/>
            <person name="Sherman D.J."/>
            <person name="Westhof E."/>
            <person name="Weissenbach J."/>
            <person name="Baret P.V."/>
            <person name="Wincker P."/>
            <person name="Gaillardin C."/>
            <person name="Dujon B."/>
            <person name="Souciet J.L."/>
        </authorList>
    </citation>
    <scope>NUCLEOTIDE SEQUENCE [LARGE SCALE GENOMIC DNA]</scope>
    <source>
        <strain evidence="9">CBS 270.75 / DBVPG 7215 / KCTC 17166 / NRRL Y-17582</strain>
    </source>
</reference>
<dbReference type="Proteomes" id="UP000006790">
    <property type="component" value="Chromosome 8"/>
</dbReference>
<dbReference type="InterPro" id="IPR017261">
    <property type="entry name" value="DNA_mismatch_repair_MutS/MSH"/>
</dbReference>
<dbReference type="InterPro" id="IPR016151">
    <property type="entry name" value="DNA_mismatch_repair_MutS_N"/>
</dbReference>
<dbReference type="GO" id="GO:0140664">
    <property type="term" value="F:ATP-dependent DNA damage sensor activity"/>
    <property type="evidence" value="ECO:0007669"/>
    <property type="project" value="InterPro"/>
</dbReference>
<dbReference type="STRING" id="931890.G8JXA9"/>
<dbReference type="Pfam" id="PF05188">
    <property type="entry name" value="MutS_II"/>
    <property type="match status" value="1"/>
</dbReference>
<dbReference type="InterPro" id="IPR007696">
    <property type="entry name" value="DNA_mismatch_repair_MutS_core"/>
</dbReference>
<keyword evidence="9" id="KW-1185">Reference proteome</keyword>
<dbReference type="GO" id="GO:0005524">
    <property type="term" value="F:ATP binding"/>
    <property type="evidence" value="ECO:0007669"/>
    <property type="project" value="UniProtKB-KW"/>
</dbReference>
<dbReference type="PIRSF" id="PIRSF037677">
    <property type="entry name" value="DNA_mis_repair_Msh6"/>
    <property type="match status" value="1"/>
</dbReference>
<dbReference type="OMA" id="DTWIMRR"/>
<accession>G8JXA9</accession>
<dbReference type="GO" id="GO:0005634">
    <property type="term" value="C:nucleus"/>
    <property type="evidence" value="ECO:0007669"/>
    <property type="project" value="TreeGrafter"/>
</dbReference>
<evidence type="ECO:0000313" key="9">
    <source>
        <dbReference type="Proteomes" id="UP000006790"/>
    </source>
</evidence>
<dbReference type="SUPFAM" id="SSF52540">
    <property type="entry name" value="P-loop containing nucleoside triphosphate hydrolases"/>
    <property type="match status" value="1"/>
</dbReference>
<protein>
    <recommendedName>
        <fullName evidence="7">DNA mismatch repair proteins mutS family domain-containing protein</fullName>
    </recommendedName>
</protein>
<evidence type="ECO:0000313" key="8">
    <source>
        <dbReference type="EMBL" id="AET41483.1"/>
    </source>
</evidence>
<sequence length="955" mass="108732">MFQSTAGRIFRSPFRILLCKRSSQSSTIPNKPLVEKLILPLLENENRTSGRIKVNHIDICGKPANITDRGGRTTKNSLPPSLQYVKDLMDKYSEYVVLTQIGSFYELYFEHAERYAPKLNITLTYREYQHGKVPFAGFPVEQVGRHLKVLIKEYGYSVAIADQFKTRSMADNEQKIYRRVTRIVTPGTYIDEAFENLNENQFLLNIEFPENCFERLADASTRIGLCWCDISTGELFVQQVILRDLVSAITRIRPKEVLLDEELVKYQIPDGEWYPELTELKKYFIKYHKLPSRYRSIDSFYYLFTSGESNATKKEFDIVLNSLSQKETASLRNTLIYIDEHLPYVAVNLQFPQRQLTTSIMQIDSRTSSALELHSTIRDNLRKGSLLSTIRRTVTSPGTRLLTQWLSAPSMQLDELQRRQTLIKIFIDNWFGTQTLIGNIKSTVDMSRLLQKFSFGKGDARELLQISESLKKASVISDNFKELLTEAKIPKDTKKFFEDMSSTLSFEHSISDKIIDLIDNSRLSQDERVIDSKSIPDDGEAAVSESFVRKSKPGVLNPIASRKLGQLHKERDTFIEKQKSLLSAYQDLFLNNFKARQIELKKLKKDNDPAIYVSGGAASIKNIVEYVKEGGLLQNQKFQIIRRSSNTCWLSHSPWEDLGRSIKISELEILTEEEFLLNNLKQEIVQHSSQIRQISQTIDYLDVLSSFSVLALEKNLVCPKLEYSGKLEIIGGRHLVVEDGLQSRSLKNFTDNDCNVDSGNLWVITGPNMGGKSTFLRQTAIIVLLAQIGCYVPCDSARIGLVDKIFSRVGSADDLYNDMSTFMVEMIETGFILKGATKNSLAILDEIGRGTSAKDGIGIAFATLKYLLEHNKCRTLFATHFGNELFHLVQTKFNKESQEKVHFYRTGIVEGKNSFYYDHKIRKGVCRNSDAVRVAQLSGFPEEAITVAKEVLTNS</sequence>
<name>G8JXA9_ERECY</name>
<evidence type="ECO:0000256" key="4">
    <source>
        <dbReference type="ARBA" id="ARBA00022840"/>
    </source>
</evidence>
<dbReference type="FunFam" id="3.30.420.110:FF:000020">
    <property type="entry name" value="Msh1p"/>
    <property type="match status" value="1"/>
</dbReference>
<dbReference type="GO" id="GO:0032137">
    <property type="term" value="F:guanine/thymine mispair binding"/>
    <property type="evidence" value="ECO:0007669"/>
    <property type="project" value="EnsemblFungi"/>
</dbReference>
<evidence type="ECO:0000259" key="7">
    <source>
        <dbReference type="PROSITE" id="PS00486"/>
    </source>
</evidence>
<dbReference type="InterPro" id="IPR007695">
    <property type="entry name" value="DNA_mismatch_repair_MutS-lik_N"/>
</dbReference>
<dbReference type="GO" id="GO:0005739">
    <property type="term" value="C:mitochondrion"/>
    <property type="evidence" value="ECO:0007669"/>
    <property type="project" value="EnsemblFungi"/>
</dbReference>
<dbReference type="Gene3D" id="3.40.50.300">
    <property type="entry name" value="P-loop containing nucleotide triphosphate hydrolases"/>
    <property type="match status" value="1"/>
</dbReference>
<evidence type="ECO:0000256" key="5">
    <source>
        <dbReference type="ARBA" id="ARBA00023125"/>
    </source>
</evidence>
<dbReference type="eggNOG" id="ENOG502QUUG">
    <property type="taxonomic scope" value="Eukaryota"/>
</dbReference>
<dbReference type="HOGENOM" id="CLU_002472_4_0_1"/>
<dbReference type="GO" id="GO:0006298">
    <property type="term" value="P:mismatch repair"/>
    <property type="evidence" value="ECO:0007669"/>
    <property type="project" value="EnsemblFungi"/>
</dbReference>
<dbReference type="PANTHER" id="PTHR11361">
    <property type="entry name" value="DNA MISMATCH REPAIR PROTEIN MUTS FAMILY MEMBER"/>
    <property type="match status" value="1"/>
</dbReference>
<dbReference type="InterPro" id="IPR007860">
    <property type="entry name" value="DNA_mmatch_repair_MutS_con_dom"/>
</dbReference>
<evidence type="ECO:0000256" key="6">
    <source>
        <dbReference type="ARBA" id="ARBA00023204"/>
    </source>
</evidence>
<dbReference type="Pfam" id="PF00488">
    <property type="entry name" value="MutS_V"/>
    <property type="match status" value="1"/>
</dbReference>
<dbReference type="Gene3D" id="3.40.1170.10">
    <property type="entry name" value="DNA repair protein MutS, domain I"/>
    <property type="match status" value="1"/>
</dbReference>
<dbReference type="Gene3D" id="3.30.420.110">
    <property type="entry name" value="MutS, connector domain"/>
    <property type="match status" value="1"/>
</dbReference>
<dbReference type="RefSeq" id="XP_003648300.1">
    <property type="nucleotide sequence ID" value="XM_003648252.1"/>
</dbReference>
<dbReference type="SMART" id="SM00533">
    <property type="entry name" value="MUTSd"/>
    <property type="match status" value="1"/>
</dbReference>
<organism evidence="8 9">
    <name type="scientific">Eremothecium cymbalariae (strain CBS 270.75 / DBVPG 7215 / KCTC 17166 / NRRL Y-17582)</name>
    <name type="common">Yeast</name>
    <dbReference type="NCBI Taxonomy" id="931890"/>
    <lineage>
        <taxon>Eukaryota</taxon>
        <taxon>Fungi</taxon>
        <taxon>Dikarya</taxon>
        <taxon>Ascomycota</taxon>
        <taxon>Saccharomycotina</taxon>
        <taxon>Saccharomycetes</taxon>
        <taxon>Saccharomycetales</taxon>
        <taxon>Saccharomycetaceae</taxon>
        <taxon>Eremothecium</taxon>
    </lineage>
</organism>
<evidence type="ECO:0000256" key="1">
    <source>
        <dbReference type="ARBA" id="ARBA00006271"/>
    </source>
</evidence>
<gene>
    <name evidence="8" type="ordered locus">Ecym_8198</name>
</gene>
<keyword evidence="3" id="KW-0227">DNA damage</keyword>
<dbReference type="GO" id="GO:0007005">
    <property type="term" value="P:mitochondrion organization"/>
    <property type="evidence" value="ECO:0007669"/>
    <property type="project" value="EnsemblFungi"/>
</dbReference>
<dbReference type="InParanoid" id="G8JXA9"/>
<dbReference type="GeneID" id="11469913"/>
<dbReference type="EMBL" id="CP002504">
    <property type="protein sequence ID" value="AET41483.1"/>
    <property type="molecule type" value="Genomic_DNA"/>
</dbReference>
<dbReference type="KEGG" id="erc:Ecym_8198"/>
<dbReference type="PANTHER" id="PTHR11361:SF34">
    <property type="entry name" value="DNA MISMATCH REPAIR PROTEIN MSH1, MITOCHONDRIAL"/>
    <property type="match status" value="1"/>
</dbReference>
<dbReference type="SMART" id="SM00534">
    <property type="entry name" value="MUTSac"/>
    <property type="match status" value="1"/>
</dbReference>
<dbReference type="Pfam" id="PF01624">
    <property type="entry name" value="MutS_I"/>
    <property type="match status" value="1"/>
</dbReference>
<keyword evidence="4" id="KW-0067">ATP-binding</keyword>
<comment type="similarity">
    <text evidence="1">Belongs to the DNA mismatch repair MutS family.</text>
</comment>
<dbReference type="SUPFAM" id="SSF53150">
    <property type="entry name" value="DNA repair protein MutS, domain II"/>
    <property type="match status" value="1"/>
</dbReference>
<dbReference type="InterPro" id="IPR027417">
    <property type="entry name" value="P-loop_NTPase"/>
</dbReference>
<evidence type="ECO:0000256" key="3">
    <source>
        <dbReference type="ARBA" id="ARBA00022763"/>
    </source>
</evidence>
<dbReference type="Gene3D" id="1.10.1420.10">
    <property type="match status" value="1"/>
</dbReference>
<dbReference type="OrthoDB" id="2534523at2759"/>
<dbReference type="PROSITE" id="PS00486">
    <property type="entry name" value="DNA_MISMATCH_REPAIR_2"/>
    <property type="match status" value="1"/>
</dbReference>
<dbReference type="InterPro" id="IPR045076">
    <property type="entry name" value="MutS"/>
</dbReference>
<dbReference type="SUPFAM" id="SSF48334">
    <property type="entry name" value="DNA repair protein MutS, domain III"/>
    <property type="match status" value="1"/>
</dbReference>
<proteinExistence type="inferred from homology"/>
<dbReference type="InterPro" id="IPR036678">
    <property type="entry name" value="MutS_con_dom_sf"/>
</dbReference>
<keyword evidence="6" id="KW-0234">DNA repair</keyword>
<dbReference type="Pfam" id="PF05192">
    <property type="entry name" value="MutS_III"/>
    <property type="match status" value="1"/>
</dbReference>
<dbReference type="FunFam" id="3.40.50.300:FF:001238">
    <property type="entry name" value="DNA mismatch repair protein"/>
    <property type="match status" value="1"/>
</dbReference>
<dbReference type="InterPro" id="IPR036187">
    <property type="entry name" value="DNA_mismatch_repair_MutS_sf"/>
</dbReference>
<keyword evidence="5" id="KW-0238">DNA-binding</keyword>
<dbReference type="GO" id="GO:0032139">
    <property type="term" value="F:dinucleotide insertion or deletion binding"/>
    <property type="evidence" value="ECO:0007669"/>
    <property type="project" value="EnsemblFungi"/>
</dbReference>